<feature type="domain" description="GLUG" evidence="2">
    <location>
        <begin position="239"/>
        <end position="265"/>
    </location>
</feature>
<keyword evidence="1" id="KW-0732">Signal</keyword>
<evidence type="ECO:0000259" key="2">
    <source>
        <dbReference type="Pfam" id="PF07581"/>
    </source>
</evidence>
<dbReference type="GO" id="GO:0004553">
    <property type="term" value="F:hydrolase activity, hydrolyzing O-glycosyl compounds"/>
    <property type="evidence" value="ECO:0007669"/>
    <property type="project" value="InterPro"/>
</dbReference>
<dbReference type="Pfam" id="PF00404">
    <property type="entry name" value="Dockerin_1"/>
    <property type="match status" value="1"/>
</dbReference>
<feature type="domain" description="GLUG" evidence="2">
    <location>
        <begin position="207"/>
        <end position="234"/>
    </location>
</feature>
<evidence type="ECO:0000256" key="1">
    <source>
        <dbReference type="SAM" id="SignalP"/>
    </source>
</evidence>
<evidence type="ECO:0000313" key="4">
    <source>
        <dbReference type="Proteomes" id="UP000193334"/>
    </source>
</evidence>
<dbReference type="Gene3D" id="1.10.1330.10">
    <property type="entry name" value="Dockerin domain"/>
    <property type="match status" value="1"/>
</dbReference>
<name>A0A1W6LKA8_9BACT</name>
<dbReference type="AlphaFoldDB" id="A0A1W6LKA8"/>
<organism evidence="3 4">
    <name type="scientific">Sedimentisphaera salicampi</name>
    <dbReference type="NCBI Taxonomy" id="1941349"/>
    <lineage>
        <taxon>Bacteria</taxon>
        <taxon>Pseudomonadati</taxon>
        <taxon>Planctomycetota</taxon>
        <taxon>Phycisphaerae</taxon>
        <taxon>Sedimentisphaerales</taxon>
        <taxon>Sedimentisphaeraceae</taxon>
        <taxon>Sedimentisphaera</taxon>
    </lineage>
</organism>
<dbReference type="STRING" id="1941349.STSP1_00604"/>
<sequence length="495" mass="53037" precursor="true">MCYLRLSILASIIIPSLVFGFAGGDGTESSPYQISTPDHLEAVNDDPAAHYVMTNDINLSGRSYERAVIAPDTDYSDGNGYYKYEFDGTRFSGTFDGAGFRVLNLNIDSSLSEGDYPGHLGLFGRTDGAEIKNLGIEGVDIEGGDDSRYIGGMCGWNYDSRITDCYANGTVSGGDESQDFGGFCGVNYTGSITNCCSNVAVFGGDESSRIGGLCGYNYDNYGKITNCCANGTVSGGENSSHIGGLCGLNSNQAAIENSYADVSVSGHDILGGLCGNNNGSVKRCYATGSVSGGDDSYADNLGGLCGRSTYKIENSYATGSVSGGSESDNIGGICGNNYYGSIKNCYATGTVSGDNNIGGICGLNYNDSGVIENCFWDILTSGLYSSAEGTGITTFAMHRQITFTDAGWDYVNEDTNGMIDLWYQNPDDYPKLFWQAIPGDCNYDGYVGQNDILIMAEQWLDYSDRYNRLEADLNFDDYVDILDYSIFFENWLDAN</sequence>
<accession>A0A1W6LKA8</accession>
<dbReference type="SUPFAM" id="SSF63446">
    <property type="entry name" value="Type I dockerin domain"/>
    <property type="match status" value="1"/>
</dbReference>
<feature type="domain" description="GLUG" evidence="2">
    <location>
        <begin position="270"/>
        <end position="291"/>
    </location>
</feature>
<feature type="chain" id="PRO_5012777587" description="GLUG domain-containing protein" evidence="1">
    <location>
        <begin position="21"/>
        <end position="495"/>
    </location>
</feature>
<protein>
    <recommendedName>
        <fullName evidence="2">GLUG domain-containing protein</fullName>
    </recommendedName>
</protein>
<dbReference type="Gene3D" id="2.160.20.110">
    <property type="match status" value="1"/>
</dbReference>
<dbReference type="EMBL" id="CP021023">
    <property type="protein sequence ID" value="ARN56228.1"/>
    <property type="molecule type" value="Genomic_DNA"/>
</dbReference>
<feature type="domain" description="GLUG" evidence="2">
    <location>
        <begin position="300"/>
        <end position="322"/>
    </location>
</feature>
<keyword evidence="4" id="KW-1185">Reference proteome</keyword>
<reference evidence="4" key="1">
    <citation type="submission" date="2017-04" db="EMBL/GenBank/DDBJ databases">
        <title>Comparative genomics and description of representatives of a novel lineage of planctomycetes thriving in anoxic sediments.</title>
        <authorList>
            <person name="Spring S."/>
            <person name="Bunk B."/>
            <person name="Sproer C."/>
        </authorList>
    </citation>
    <scope>NUCLEOTIDE SEQUENCE [LARGE SCALE GENOMIC DNA]</scope>
    <source>
        <strain evidence="4">ST-PulAB-D4</strain>
    </source>
</reference>
<feature type="signal peptide" evidence="1">
    <location>
        <begin position="1"/>
        <end position="20"/>
    </location>
</feature>
<dbReference type="Pfam" id="PF07581">
    <property type="entry name" value="Glug"/>
    <property type="match status" value="6"/>
</dbReference>
<proteinExistence type="predicted"/>
<evidence type="ECO:0000313" key="3">
    <source>
        <dbReference type="EMBL" id="ARN56228.1"/>
    </source>
</evidence>
<dbReference type="InterPro" id="IPR011493">
    <property type="entry name" value="GLUG"/>
</dbReference>
<dbReference type="Proteomes" id="UP000193334">
    <property type="component" value="Chromosome"/>
</dbReference>
<feature type="domain" description="GLUG" evidence="2">
    <location>
        <begin position="147"/>
        <end position="172"/>
    </location>
</feature>
<feature type="domain" description="GLUG" evidence="2">
    <location>
        <begin position="329"/>
        <end position="352"/>
    </location>
</feature>
<dbReference type="InterPro" id="IPR002105">
    <property type="entry name" value="Dockerin_1_rpt"/>
</dbReference>
<dbReference type="InterPro" id="IPR036439">
    <property type="entry name" value="Dockerin_dom_sf"/>
</dbReference>
<gene>
    <name evidence="3" type="ORF">STSP1_00604</name>
</gene>
<dbReference type="GO" id="GO:0000272">
    <property type="term" value="P:polysaccharide catabolic process"/>
    <property type="evidence" value="ECO:0007669"/>
    <property type="project" value="InterPro"/>
</dbReference>
<dbReference type="RefSeq" id="WP_085754937.1">
    <property type="nucleotide sequence ID" value="NZ_CP021023.1"/>
</dbReference>
<dbReference type="KEGG" id="pbp:STSP1_00604"/>